<organism evidence="2 3">
    <name type="scientific">Lophiostoma macrostomum CBS 122681</name>
    <dbReference type="NCBI Taxonomy" id="1314788"/>
    <lineage>
        <taxon>Eukaryota</taxon>
        <taxon>Fungi</taxon>
        <taxon>Dikarya</taxon>
        <taxon>Ascomycota</taxon>
        <taxon>Pezizomycotina</taxon>
        <taxon>Dothideomycetes</taxon>
        <taxon>Pleosporomycetidae</taxon>
        <taxon>Pleosporales</taxon>
        <taxon>Lophiostomataceae</taxon>
        <taxon>Lophiostoma</taxon>
    </lineage>
</organism>
<gene>
    <name evidence="2" type="ORF">K491DRAFT_677762</name>
</gene>
<name>A0A6A6TA28_9PLEO</name>
<dbReference type="EMBL" id="MU004332">
    <property type="protein sequence ID" value="KAF2656809.1"/>
    <property type="molecule type" value="Genomic_DNA"/>
</dbReference>
<accession>A0A6A6TA28</accession>
<reference evidence="2" key="1">
    <citation type="journal article" date="2020" name="Stud. Mycol.">
        <title>101 Dothideomycetes genomes: a test case for predicting lifestyles and emergence of pathogens.</title>
        <authorList>
            <person name="Haridas S."/>
            <person name="Albert R."/>
            <person name="Binder M."/>
            <person name="Bloem J."/>
            <person name="Labutti K."/>
            <person name="Salamov A."/>
            <person name="Andreopoulos B."/>
            <person name="Baker S."/>
            <person name="Barry K."/>
            <person name="Bills G."/>
            <person name="Bluhm B."/>
            <person name="Cannon C."/>
            <person name="Castanera R."/>
            <person name="Culley D."/>
            <person name="Daum C."/>
            <person name="Ezra D."/>
            <person name="Gonzalez J."/>
            <person name="Henrissat B."/>
            <person name="Kuo A."/>
            <person name="Liang C."/>
            <person name="Lipzen A."/>
            <person name="Lutzoni F."/>
            <person name="Magnuson J."/>
            <person name="Mondo S."/>
            <person name="Nolan M."/>
            <person name="Ohm R."/>
            <person name="Pangilinan J."/>
            <person name="Park H.-J."/>
            <person name="Ramirez L."/>
            <person name="Alfaro M."/>
            <person name="Sun H."/>
            <person name="Tritt A."/>
            <person name="Yoshinaga Y."/>
            <person name="Zwiers L.-H."/>
            <person name="Turgeon B."/>
            <person name="Goodwin S."/>
            <person name="Spatafora J."/>
            <person name="Crous P."/>
            <person name="Grigoriev I."/>
        </authorList>
    </citation>
    <scope>NUCLEOTIDE SEQUENCE</scope>
    <source>
        <strain evidence="2">CBS 122681</strain>
    </source>
</reference>
<feature type="region of interest" description="Disordered" evidence="1">
    <location>
        <begin position="146"/>
        <end position="216"/>
    </location>
</feature>
<dbReference type="Proteomes" id="UP000799324">
    <property type="component" value="Unassembled WGS sequence"/>
</dbReference>
<dbReference type="AlphaFoldDB" id="A0A6A6TA28"/>
<feature type="region of interest" description="Disordered" evidence="1">
    <location>
        <begin position="282"/>
        <end position="310"/>
    </location>
</feature>
<sequence>MLLALRPRRSLGTALGEDELGAKKCAGPPLAHRQSTPVLAGRVTSVPGRRKRTHGARHAALPGVPLPAAAQRRALLPLAAGSHQTDDRDASFPARAAANRTRFHAFSRASTVLLREATVHGHSNTATATRARLFARPAAGVARLALAAPPPPSPQLNAAKKQPTQESSGAAAPKQQGRKHAPQHQAQRSTGDPPGARTMAAHSLGQERDPSSIIHRPRWLQPNVTFPVGAFPLIMQPSAGPAAASCCAAQRRVACKRVFAGCVVASRRKLSTERLLPRAGLSRGYRPTRNQTPGIKGLPQSPYPDRPDSEAVRRTQIEIGLALCYGVVMLVVRI</sequence>
<keyword evidence="3" id="KW-1185">Reference proteome</keyword>
<proteinExistence type="predicted"/>
<evidence type="ECO:0000313" key="2">
    <source>
        <dbReference type="EMBL" id="KAF2656809.1"/>
    </source>
</evidence>
<protein>
    <submittedName>
        <fullName evidence="2">Uncharacterized protein</fullName>
    </submittedName>
</protein>
<evidence type="ECO:0000256" key="1">
    <source>
        <dbReference type="SAM" id="MobiDB-lite"/>
    </source>
</evidence>
<evidence type="ECO:0000313" key="3">
    <source>
        <dbReference type="Proteomes" id="UP000799324"/>
    </source>
</evidence>